<dbReference type="GO" id="GO:0022625">
    <property type="term" value="C:cytosolic large ribosomal subunit"/>
    <property type="evidence" value="ECO:0007669"/>
    <property type="project" value="TreeGrafter"/>
</dbReference>
<accession>A0A926I8G9</accession>
<evidence type="ECO:0000256" key="1">
    <source>
        <dbReference type="ARBA" id="ARBA00007320"/>
    </source>
</evidence>
<dbReference type="EMBL" id="JACRSV010000006">
    <property type="protein sequence ID" value="MBC8560957.1"/>
    <property type="molecule type" value="Genomic_DNA"/>
</dbReference>
<dbReference type="HAMAP" id="MF_01341">
    <property type="entry name" value="Ribosomal_uL15"/>
    <property type="match status" value="1"/>
</dbReference>
<dbReference type="SUPFAM" id="SSF52080">
    <property type="entry name" value="Ribosomal proteins L15p and L18e"/>
    <property type="match status" value="1"/>
</dbReference>
<evidence type="ECO:0000256" key="7">
    <source>
        <dbReference type="RuleBase" id="RU003888"/>
    </source>
</evidence>
<feature type="domain" description="Large ribosomal subunit protein uL15/eL18" evidence="9">
    <location>
        <begin position="77"/>
        <end position="146"/>
    </location>
</feature>
<feature type="compositionally biased region" description="Gly residues" evidence="8">
    <location>
        <begin position="22"/>
        <end position="31"/>
    </location>
</feature>
<dbReference type="PANTHER" id="PTHR12934:SF11">
    <property type="entry name" value="LARGE RIBOSOMAL SUBUNIT PROTEIN UL15M"/>
    <property type="match status" value="1"/>
</dbReference>
<dbReference type="PROSITE" id="PS00475">
    <property type="entry name" value="RIBOSOMAL_L15"/>
    <property type="match status" value="1"/>
</dbReference>
<dbReference type="GO" id="GO:0019843">
    <property type="term" value="F:rRNA binding"/>
    <property type="evidence" value="ECO:0007669"/>
    <property type="project" value="UniProtKB-UniRule"/>
</dbReference>
<evidence type="ECO:0000256" key="4">
    <source>
        <dbReference type="ARBA" id="ARBA00022980"/>
    </source>
</evidence>
<evidence type="ECO:0000313" key="11">
    <source>
        <dbReference type="Proteomes" id="UP000610760"/>
    </source>
</evidence>
<gene>
    <name evidence="6 10" type="primary">rplO</name>
    <name evidence="10" type="ORF">H8710_12885</name>
</gene>
<dbReference type="RefSeq" id="WP_249296255.1">
    <property type="nucleotide sequence ID" value="NZ_JACRSV010000006.1"/>
</dbReference>
<dbReference type="InterPro" id="IPR036227">
    <property type="entry name" value="Ribosomal_uL15/eL18_sf"/>
</dbReference>
<dbReference type="InterPro" id="IPR021131">
    <property type="entry name" value="Ribosomal_uL15/eL18"/>
</dbReference>
<name>A0A926I8G9_9FIRM</name>
<dbReference type="InterPro" id="IPR030878">
    <property type="entry name" value="Ribosomal_uL15"/>
</dbReference>
<reference evidence="10" key="1">
    <citation type="submission" date="2020-08" db="EMBL/GenBank/DDBJ databases">
        <title>Genome public.</title>
        <authorList>
            <person name="Liu C."/>
            <person name="Sun Q."/>
        </authorList>
    </citation>
    <scope>NUCLEOTIDE SEQUENCE</scope>
    <source>
        <strain evidence="10">NSJ-33</strain>
    </source>
</reference>
<feature type="region of interest" description="Disordered" evidence="8">
    <location>
        <begin position="1"/>
        <end position="61"/>
    </location>
</feature>
<dbReference type="AlphaFoldDB" id="A0A926I8G9"/>
<dbReference type="GO" id="GO:0003735">
    <property type="term" value="F:structural constituent of ribosome"/>
    <property type="evidence" value="ECO:0007669"/>
    <property type="project" value="InterPro"/>
</dbReference>
<keyword evidence="11" id="KW-1185">Reference proteome</keyword>
<keyword evidence="4 6" id="KW-0689">Ribosomal protein</keyword>
<dbReference type="GO" id="GO:0006412">
    <property type="term" value="P:translation"/>
    <property type="evidence" value="ECO:0007669"/>
    <property type="project" value="UniProtKB-UniRule"/>
</dbReference>
<sequence length="148" mass="15619">MKLHELAPAAGSKKEHFRVGRGHGSGNGKTAGKGHKGQNARSGGGVRPGFEGGQMPLHRRLPKRGFNNYNFATKYAIVNLTDLQDKFEDGAVVDTDALIASGLVNKQYDGVKVLGNGEISKKLTVKAAAFSQSAKEKIEAAGGKAEVM</sequence>
<evidence type="ECO:0000256" key="8">
    <source>
        <dbReference type="SAM" id="MobiDB-lite"/>
    </source>
</evidence>
<evidence type="ECO:0000259" key="9">
    <source>
        <dbReference type="Pfam" id="PF00828"/>
    </source>
</evidence>
<dbReference type="FunFam" id="3.100.10.10:FF:000005">
    <property type="entry name" value="50S ribosomal protein L15"/>
    <property type="match status" value="1"/>
</dbReference>
<comment type="caution">
    <text evidence="10">The sequence shown here is derived from an EMBL/GenBank/DDBJ whole genome shotgun (WGS) entry which is preliminary data.</text>
</comment>
<dbReference type="NCBIfam" id="TIGR01071">
    <property type="entry name" value="rplO_bact"/>
    <property type="match status" value="1"/>
</dbReference>
<comment type="function">
    <text evidence="6">Binds to the 23S rRNA.</text>
</comment>
<proteinExistence type="inferred from homology"/>
<feature type="compositionally biased region" description="Gly residues" evidence="8">
    <location>
        <begin position="42"/>
        <end position="52"/>
    </location>
</feature>
<organism evidence="10 11">
    <name type="scientific">Fumia xinanensis</name>
    <dbReference type="NCBI Taxonomy" id="2763659"/>
    <lineage>
        <taxon>Bacteria</taxon>
        <taxon>Bacillati</taxon>
        <taxon>Bacillota</taxon>
        <taxon>Clostridia</taxon>
        <taxon>Eubacteriales</taxon>
        <taxon>Oscillospiraceae</taxon>
        <taxon>Fumia</taxon>
    </lineage>
</organism>
<evidence type="ECO:0000313" key="10">
    <source>
        <dbReference type="EMBL" id="MBC8560957.1"/>
    </source>
</evidence>
<keyword evidence="2 6" id="KW-0699">rRNA-binding</keyword>
<comment type="subunit">
    <text evidence="6">Part of the 50S ribosomal subunit.</text>
</comment>
<protein>
    <recommendedName>
        <fullName evidence="6">Large ribosomal subunit protein uL15</fullName>
    </recommendedName>
</protein>
<dbReference type="InterPro" id="IPR001196">
    <property type="entry name" value="Ribosomal_uL15_CS"/>
</dbReference>
<evidence type="ECO:0000256" key="3">
    <source>
        <dbReference type="ARBA" id="ARBA00022884"/>
    </source>
</evidence>
<dbReference type="Gene3D" id="3.100.10.10">
    <property type="match status" value="1"/>
</dbReference>
<comment type="similarity">
    <text evidence="1 6 7">Belongs to the universal ribosomal protein uL15 family.</text>
</comment>
<evidence type="ECO:0000256" key="2">
    <source>
        <dbReference type="ARBA" id="ARBA00022730"/>
    </source>
</evidence>
<dbReference type="Proteomes" id="UP000610760">
    <property type="component" value="Unassembled WGS sequence"/>
</dbReference>
<keyword evidence="3 6" id="KW-0694">RNA-binding</keyword>
<dbReference type="InterPro" id="IPR005749">
    <property type="entry name" value="Ribosomal_uL15_bac-type"/>
</dbReference>
<evidence type="ECO:0000256" key="5">
    <source>
        <dbReference type="ARBA" id="ARBA00023274"/>
    </source>
</evidence>
<evidence type="ECO:0000256" key="6">
    <source>
        <dbReference type="HAMAP-Rule" id="MF_01341"/>
    </source>
</evidence>
<dbReference type="Pfam" id="PF00828">
    <property type="entry name" value="Ribosomal_L27A"/>
    <property type="match status" value="1"/>
</dbReference>
<keyword evidence="5 6" id="KW-0687">Ribonucleoprotein</keyword>
<dbReference type="PANTHER" id="PTHR12934">
    <property type="entry name" value="50S RIBOSOMAL PROTEIN L15"/>
    <property type="match status" value="1"/>
</dbReference>